<accession>A0A1B2JEX7</accession>
<dbReference type="Gene3D" id="2.30.30.40">
    <property type="entry name" value="SH3 Domains"/>
    <property type="match status" value="1"/>
</dbReference>
<dbReference type="PRINTS" id="PR01887">
    <property type="entry name" value="SPECTRNALPHA"/>
</dbReference>
<dbReference type="InterPro" id="IPR033643">
    <property type="entry name" value="SYLF_SH3YL1-like"/>
</dbReference>
<evidence type="ECO:0000256" key="1">
    <source>
        <dbReference type="ARBA" id="ARBA00007761"/>
    </source>
</evidence>
<evidence type="ECO:0000259" key="5">
    <source>
        <dbReference type="PROSITE" id="PS50002"/>
    </source>
</evidence>
<keyword evidence="7" id="KW-1185">Reference proteome</keyword>
<evidence type="ECO:0000313" key="7">
    <source>
        <dbReference type="Proteomes" id="UP000094565"/>
    </source>
</evidence>
<dbReference type="PROSITE" id="PS50002">
    <property type="entry name" value="SH3"/>
    <property type="match status" value="1"/>
</dbReference>
<dbReference type="CDD" id="cd11842">
    <property type="entry name" value="SH3_Ysc84p_like"/>
    <property type="match status" value="1"/>
</dbReference>
<proteinExistence type="inferred from homology"/>
<dbReference type="EMBL" id="CP014586">
    <property type="protein sequence ID" value="ANZ76542.1"/>
    <property type="molecule type" value="Genomic_DNA"/>
</dbReference>
<feature type="domain" description="SH3" evidence="5">
    <location>
        <begin position="353"/>
        <end position="412"/>
    </location>
</feature>
<evidence type="ECO:0000313" key="6">
    <source>
        <dbReference type="EMBL" id="ANZ76542.1"/>
    </source>
</evidence>
<dbReference type="PRINTS" id="PR00452">
    <property type="entry name" value="SH3DOMAIN"/>
</dbReference>
<evidence type="ECO:0000256" key="4">
    <source>
        <dbReference type="SAM" id="MobiDB-lite"/>
    </source>
</evidence>
<dbReference type="InterPro" id="IPR051702">
    <property type="entry name" value="SH3_domain_YSC84-like"/>
</dbReference>
<organism evidence="6 7">
    <name type="scientific">Komagataella pastoris</name>
    <name type="common">Yeast</name>
    <name type="synonym">Pichia pastoris</name>
    <dbReference type="NCBI Taxonomy" id="4922"/>
    <lineage>
        <taxon>Eukaryota</taxon>
        <taxon>Fungi</taxon>
        <taxon>Dikarya</taxon>
        <taxon>Ascomycota</taxon>
        <taxon>Saccharomycotina</taxon>
        <taxon>Pichiomycetes</taxon>
        <taxon>Pichiales</taxon>
        <taxon>Pichiaceae</taxon>
        <taxon>Komagataella</taxon>
    </lineage>
</organism>
<feature type="region of interest" description="Disordered" evidence="4">
    <location>
        <begin position="231"/>
        <end position="354"/>
    </location>
</feature>
<protein>
    <submittedName>
        <fullName evidence="6">BA75_03738T0</fullName>
    </submittedName>
</protein>
<dbReference type="GO" id="GO:0051017">
    <property type="term" value="P:actin filament bundle assembly"/>
    <property type="evidence" value="ECO:0007669"/>
    <property type="project" value="TreeGrafter"/>
</dbReference>
<feature type="compositionally biased region" description="Basic and acidic residues" evidence="4">
    <location>
        <begin position="279"/>
        <end position="306"/>
    </location>
</feature>
<dbReference type="GO" id="GO:0051666">
    <property type="term" value="P:actin cortical patch localization"/>
    <property type="evidence" value="ECO:0007669"/>
    <property type="project" value="TreeGrafter"/>
</dbReference>
<dbReference type="Proteomes" id="UP000094565">
    <property type="component" value="Chromosome 3"/>
</dbReference>
<dbReference type="CDD" id="cd11525">
    <property type="entry name" value="SYLF_SH3YL1_like"/>
    <property type="match status" value="1"/>
</dbReference>
<sequence>MGINNPIPRSLGSECKKVAKILTSFIKPNQVFGPDEVIPKEVLQNARGLAVMTVLKGGFLFSARVGSGLIMARLPNGEWSAPSAIATAGAGVGGQIGGELTDFVFILNTQSAVDSFAQYGSITLGGNVSVAAGPLGRNAEVSGTASLKAVSAVFAYSKTKGLFAGVSLEGSVIVERREANRKFYGDNCKARHILAGDVAPPRACDTLLRVLNSRVFNANYGDQYDDSDDEFYNDIPSTFSDSSSYNSPRTGGSRRGTRGRGRTNDGIYSDEEDDNYYSRSRDNKSTRTSSKWRDDIYDRPPTDRSSKPTYNNFSDDDDDSDLSGRMKKHSLGEKKSSSAGSRNRSRNEAPSSSKANKAIALYSFQGEQAGDLPFKKGDVITIIQKSNSTDDWWTGRTNGVEGIFPANYVELV</sequence>
<dbReference type="GO" id="GO:0030479">
    <property type="term" value="C:actin cortical patch"/>
    <property type="evidence" value="ECO:0007669"/>
    <property type="project" value="TreeGrafter"/>
</dbReference>
<dbReference type="Pfam" id="PF04366">
    <property type="entry name" value="Ysc84"/>
    <property type="match status" value="1"/>
</dbReference>
<evidence type="ECO:0000256" key="2">
    <source>
        <dbReference type="ARBA" id="ARBA00022443"/>
    </source>
</evidence>
<dbReference type="Pfam" id="PF00018">
    <property type="entry name" value="SH3_1"/>
    <property type="match status" value="1"/>
</dbReference>
<keyword evidence="2 3" id="KW-0728">SH3 domain</keyword>
<dbReference type="FunFam" id="2.30.30.40:FF:000100">
    <property type="entry name" value="SH3 domain-containing YSC84-like protein 1"/>
    <property type="match status" value="1"/>
</dbReference>
<dbReference type="SUPFAM" id="SSF50044">
    <property type="entry name" value="SH3-domain"/>
    <property type="match status" value="1"/>
</dbReference>
<dbReference type="PANTHER" id="PTHR15629:SF2">
    <property type="entry name" value="SH3 DOMAIN-CONTAINING YSC84-LIKE PROTEIN 1"/>
    <property type="match status" value="1"/>
</dbReference>
<dbReference type="InterPro" id="IPR036028">
    <property type="entry name" value="SH3-like_dom_sf"/>
</dbReference>
<dbReference type="GO" id="GO:0051015">
    <property type="term" value="F:actin filament binding"/>
    <property type="evidence" value="ECO:0007669"/>
    <property type="project" value="TreeGrafter"/>
</dbReference>
<feature type="compositionally biased region" description="Polar residues" evidence="4">
    <location>
        <begin position="235"/>
        <end position="248"/>
    </location>
</feature>
<name>A0A1B2JEX7_PICPA</name>
<dbReference type="InterPro" id="IPR007461">
    <property type="entry name" value="Ysc84_actin-binding"/>
</dbReference>
<evidence type="ECO:0000256" key="3">
    <source>
        <dbReference type="PROSITE-ProRule" id="PRU00192"/>
    </source>
</evidence>
<dbReference type="GO" id="GO:0035091">
    <property type="term" value="F:phosphatidylinositol binding"/>
    <property type="evidence" value="ECO:0007669"/>
    <property type="project" value="TreeGrafter"/>
</dbReference>
<dbReference type="AlphaFoldDB" id="A0A1B2JEX7"/>
<comment type="similarity">
    <text evidence="1">Belongs to the SH3YL1 family.</text>
</comment>
<dbReference type="PANTHER" id="PTHR15629">
    <property type="entry name" value="SH3YL1 PROTEIN"/>
    <property type="match status" value="1"/>
</dbReference>
<gene>
    <name evidence="6" type="primary">YSC84</name>
    <name evidence="6" type="ORF">ATY40_BA7503738</name>
</gene>
<dbReference type="SMART" id="SM00326">
    <property type="entry name" value="SH3"/>
    <property type="match status" value="1"/>
</dbReference>
<dbReference type="OrthoDB" id="443981at2759"/>
<reference evidence="6 7" key="1">
    <citation type="submission" date="2016-02" db="EMBL/GenBank/DDBJ databases">
        <title>Comparative genomic and transcriptomic foundation for Pichia pastoris.</title>
        <authorList>
            <person name="Love K.R."/>
            <person name="Shah K.A."/>
            <person name="Whittaker C.A."/>
            <person name="Wu J."/>
            <person name="Bartlett M.C."/>
            <person name="Ma D."/>
            <person name="Leeson R.L."/>
            <person name="Priest M."/>
            <person name="Young S.K."/>
            <person name="Love J.C."/>
        </authorList>
    </citation>
    <scope>NUCLEOTIDE SEQUENCE [LARGE SCALE GENOMIC DNA]</scope>
    <source>
        <strain evidence="6 7">ATCC 28485</strain>
    </source>
</reference>
<dbReference type="InterPro" id="IPR001452">
    <property type="entry name" value="SH3_domain"/>
</dbReference>